<dbReference type="Proteomes" id="UP000824001">
    <property type="component" value="Unassembled WGS sequence"/>
</dbReference>
<dbReference type="EMBL" id="DVJK01000114">
    <property type="protein sequence ID" value="HIS66744.1"/>
    <property type="molecule type" value="Genomic_DNA"/>
</dbReference>
<organism evidence="1 2">
    <name type="scientific">Candidatus Scatomorpha merdipullorum</name>
    <dbReference type="NCBI Taxonomy" id="2840927"/>
    <lineage>
        <taxon>Bacteria</taxon>
        <taxon>Bacillati</taxon>
        <taxon>Bacillota</taxon>
        <taxon>Clostridia</taxon>
        <taxon>Eubacteriales</taxon>
        <taxon>Candidatus Scatomorpha</taxon>
    </lineage>
</organism>
<evidence type="ECO:0000313" key="2">
    <source>
        <dbReference type="Proteomes" id="UP000824001"/>
    </source>
</evidence>
<protein>
    <submittedName>
        <fullName evidence="1">Uncharacterized protein</fullName>
    </submittedName>
</protein>
<reference evidence="1" key="1">
    <citation type="submission" date="2020-10" db="EMBL/GenBank/DDBJ databases">
        <authorList>
            <person name="Gilroy R."/>
        </authorList>
    </citation>
    <scope>NUCLEOTIDE SEQUENCE</scope>
    <source>
        <strain evidence="1">ChiHjej10B9-9673</strain>
    </source>
</reference>
<reference evidence="1" key="2">
    <citation type="journal article" date="2021" name="PeerJ">
        <title>Extensive microbial diversity within the chicken gut microbiome revealed by metagenomics and culture.</title>
        <authorList>
            <person name="Gilroy R."/>
            <person name="Ravi A."/>
            <person name="Getino M."/>
            <person name="Pursley I."/>
            <person name="Horton D.L."/>
            <person name="Alikhan N.F."/>
            <person name="Baker D."/>
            <person name="Gharbi K."/>
            <person name="Hall N."/>
            <person name="Watson M."/>
            <person name="Adriaenssens E.M."/>
            <person name="Foster-Nyarko E."/>
            <person name="Jarju S."/>
            <person name="Secka A."/>
            <person name="Antonio M."/>
            <person name="Oren A."/>
            <person name="Chaudhuri R.R."/>
            <person name="La Ragione R."/>
            <person name="Hildebrand F."/>
            <person name="Pallen M.J."/>
        </authorList>
    </citation>
    <scope>NUCLEOTIDE SEQUENCE</scope>
    <source>
        <strain evidence="1">ChiHjej10B9-9673</strain>
    </source>
</reference>
<comment type="caution">
    <text evidence="1">The sequence shown here is derived from an EMBL/GenBank/DDBJ whole genome shotgun (WGS) entry which is preliminary data.</text>
</comment>
<evidence type="ECO:0000313" key="1">
    <source>
        <dbReference type="EMBL" id="HIS66744.1"/>
    </source>
</evidence>
<sequence length="57" mass="6550">MTTKETLYLDDALGHAQFLTRQCREAAAMLQDGALRQSVTKLAEQHSQMYARFYDLI</sequence>
<dbReference type="AlphaFoldDB" id="A0A9D1JVZ0"/>
<gene>
    <name evidence="1" type="ORF">IAC18_04180</name>
</gene>
<accession>A0A9D1JVZ0</accession>
<proteinExistence type="predicted"/>
<name>A0A9D1JVZ0_9FIRM</name>